<comment type="caution">
    <text evidence="4">The sequence shown here is derived from an EMBL/GenBank/DDBJ whole genome shotgun (WGS) entry which is preliminary data.</text>
</comment>
<dbReference type="InterPro" id="IPR012939">
    <property type="entry name" value="Glyco_hydro_92"/>
</dbReference>
<dbReference type="InterPro" id="IPR014718">
    <property type="entry name" value="GH-type_carb-bd"/>
</dbReference>
<evidence type="ECO:0000259" key="2">
    <source>
        <dbReference type="Pfam" id="PF07971"/>
    </source>
</evidence>
<evidence type="ECO:0000313" key="5">
    <source>
        <dbReference type="Proteomes" id="UP000266673"/>
    </source>
</evidence>
<dbReference type="EMBL" id="QKWP01000022">
    <property type="protein sequence ID" value="RIB30084.1"/>
    <property type="molecule type" value="Genomic_DNA"/>
</dbReference>
<dbReference type="NCBIfam" id="TIGR01180">
    <property type="entry name" value="aman2_put"/>
    <property type="match status" value="1"/>
</dbReference>
<dbReference type="Gene3D" id="2.70.98.10">
    <property type="match status" value="1"/>
</dbReference>
<keyword evidence="1" id="KW-0812">Transmembrane</keyword>
<dbReference type="PANTHER" id="PTHR12143:SF38">
    <property type="entry name" value="ALPHA-1,2-MANNOSIDASE FAMILY PROTEIN (AFU_ORTHOLOGUE AFUA_5G10520)"/>
    <property type="match status" value="1"/>
</dbReference>
<dbReference type="PANTHER" id="PTHR12143">
    <property type="entry name" value="PEPTIDE N-GLYCANASE PNGASE -RELATED"/>
    <property type="match status" value="1"/>
</dbReference>
<dbReference type="Gene3D" id="3.30.2080.10">
    <property type="entry name" value="GH92 mannosidase domain"/>
    <property type="match status" value="1"/>
</dbReference>
<feature type="transmembrane region" description="Helical" evidence="1">
    <location>
        <begin position="34"/>
        <end position="54"/>
    </location>
</feature>
<dbReference type="InterPro" id="IPR050883">
    <property type="entry name" value="PNGase"/>
</dbReference>
<keyword evidence="4" id="KW-0378">Hydrolase</keyword>
<dbReference type="SUPFAM" id="SSF48208">
    <property type="entry name" value="Six-hairpin glycosidases"/>
    <property type="match status" value="1"/>
</dbReference>
<dbReference type="GO" id="GO:0030246">
    <property type="term" value="F:carbohydrate binding"/>
    <property type="evidence" value="ECO:0007669"/>
    <property type="project" value="InterPro"/>
</dbReference>
<accession>A0A397W5W0</accession>
<name>A0A397W5W0_9GLOM</name>
<dbReference type="AlphaFoldDB" id="A0A397W5W0"/>
<protein>
    <submittedName>
        <fullName evidence="4">Glycosyl hydrolase family 92 protein</fullName>
    </submittedName>
</protein>
<dbReference type="GO" id="GO:0005975">
    <property type="term" value="P:carbohydrate metabolic process"/>
    <property type="evidence" value="ECO:0007669"/>
    <property type="project" value="InterPro"/>
</dbReference>
<dbReference type="InterPro" id="IPR008928">
    <property type="entry name" value="6-hairpin_glycosidase_sf"/>
</dbReference>
<organism evidence="4 5">
    <name type="scientific">Gigaspora rosea</name>
    <dbReference type="NCBI Taxonomy" id="44941"/>
    <lineage>
        <taxon>Eukaryota</taxon>
        <taxon>Fungi</taxon>
        <taxon>Fungi incertae sedis</taxon>
        <taxon>Mucoromycota</taxon>
        <taxon>Glomeromycotina</taxon>
        <taxon>Glomeromycetes</taxon>
        <taxon>Diversisporales</taxon>
        <taxon>Gigasporaceae</taxon>
        <taxon>Gigaspora</taxon>
    </lineage>
</organism>
<dbReference type="FunFam" id="3.30.2080.10:FF:000001">
    <property type="entry name" value="Alpha-1,2-mannosidase subfamily"/>
    <property type="match status" value="1"/>
</dbReference>
<gene>
    <name evidence="4" type="ORF">C2G38_688819</name>
</gene>
<dbReference type="Pfam" id="PF07971">
    <property type="entry name" value="Glyco_hydro_92"/>
    <property type="match status" value="1"/>
</dbReference>
<proteinExistence type="predicted"/>
<feature type="domain" description="Glycosyl hydrolase family 92" evidence="2">
    <location>
        <begin position="325"/>
        <end position="799"/>
    </location>
</feature>
<dbReference type="InterPro" id="IPR041371">
    <property type="entry name" value="GH92_N"/>
</dbReference>
<dbReference type="Pfam" id="PF17678">
    <property type="entry name" value="Glyco_hydro_92N"/>
    <property type="match status" value="1"/>
</dbReference>
<dbReference type="InterPro" id="IPR005887">
    <property type="entry name" value="GH92_a_mannosidase_put"/>
</dbReference>
<keyword evidence="1" id="KW-1133">Transmembrane helix</keyword>
<dbReference type="GO" id="GO:0005634">
    <property type="term" value="C:nucleus"/>
    <property type="evidence" value="ECO:0007669"/>
    <property type="project" value="TreeGrafter"/>
</dbReference>
<dbReference type="GO" id="GO:0000224">
    <property type="term" value="F:peptide-N4-(N-acetyl-beta-glucosaminyl)asparagine amidase activity"/>
    <property type="evidence" value="ECO:0007669"/>
    <property type="project" value="TreeGrafter"/>
</dbReference>
<dbReference type="GO" id="GO:0006516">
    <property type="term" value="P:glycoprotein catabolic process"/>
    <property type="evidence" value="ECO:0007669"/>
    <property type="project" value="TreeGrafter"/>
</dbReference>
<evidence type="ECO:0000256" key="1">
    <source>
        <dbReference type="SAM" id="Phobius"/>
    </source>
</evidence>
<sequence>MFSSLLSSSRLPISLRKNHYVNFLLNRRITKYKVLITLTILNFILFTSFSVHWIPIPNFWDYSWKNVTRFVNPLIGTDKGPGSREYGHVFPGACHPYGVVKLGFDTDNIREFNAGYTPSGNITGISHLHVSGTGGEPKYGVISQFPVIDSPESPLDLNSFSSERSSEHFEVGYSKFGLKRYNIVVELTASRRTGLHRYTFPPTENDAKIILDIPHNLIVQNYGFTHQYHGGSIESISINEIKGAGRYSGGWNRGGPYVVYFCSQFNTNATGFSKWDGGQYQGFRYFNDAEEGFSRSVGGGILTFNTTENPVIISRVGISFISTDQACKSAESEIPDWDFEKTKQEAINAWQTELEKIFVEGGTDDFKTIFYSSLYRTMIIPSNRTGENPKWESFDKDGKLIPHYGDFYTLWDTFRTTNPLFTLFQQERAIDITRSLIDIYKNEGFMPDGRSGLSNGITQGGSNADMVVAETYLKKLGTDIIDWNLAYEALLKDAEIDPQGRGLYEGRLFLSNYKKYGYIPFGGSLIAIYAYSHCSRTIEYSANDYSIGLVAKGMGKYDDYIKYKNRARSWENLWYSNLTFDGAKGFIVPRYEDGSYYEGIDVLREAGGDYVFYEGSSWEYSLDIPFDVKRLIELSGGPELFEQRLDKTFSDKSYISGYYNIGNEPDFFHICLYHFIGKQYKSVEVIRDILSTKFGSGQNGVPGNDDSGAMGSWFAFNAIGLYPLAGTDIYLINSPHFDKVTISLTPEIKFKIIAYNLKTENRTNPYVQSVKINGKYWRKTWFRHSDIANGAVMELNMGPNPSGVWGVIGENEDQVNVEDRIMPPSMSDYDD</sequence>
<reference evidence="4 5" key="1">
    <citation type="submission" date="2018-06" db="EMBL/GenBank/DDBJ databases">
        <title>Comparative genomics reveals the genomic features of Rhizophagus irregularis, R. cerebriforme, R. diaphanum and Gigaspora rosea, and their symbiotic lifestyle signature.</title>
        <authorList>
            <person name="Morin E."/>
            <person name="San Clemente H."/>
            <person name="Chen E.C.H."/>
            <person name="De La Providencia I."/>
            <person name="Hainaut M."/>
            <person name="Kuo A."/>
            <person name="Kohler A."/>
            <person name="Murat C."/>
            <person name="Tang N."/>
            <person name="Roy S."/>
            <person name="Loubradou J."/>
            <person name="Henrissat B."/>
            <person name="Grigoriev I.V."/>
            <person name="Corradi N."/>
            <person name="Roux C."/>
            <person name="Martin F.M."/>
        </authorList>
    </citation>
    <scope>NUCLEOTIDE SEQUENCE [LARGE SCALE GENOMIC DNA]</scope>
    <source>
        <strain evidence="4 5">DAOM 194757</strain>
    </source>
</reference>
<keyword evidence="1" id="KW-0472">Membrane</keyword>
<keyword evidence="5" id="KW-1185">Reference proteome</keyword>
<dbReference type="GO" id="GO:0005829">
    <property type="term" value="C:cytosol"/>
    <property type="evidence" value="ECO:0007669"/>
    <property type="project" value="TreeGrafter"/>
</dbReference>
<dbReference type="STRING" id="44941.A0A397W5W0"/>
<evidence type="ECO:0000259" key="3">
    <source>
        <dbReference type="Pfam" id="PF17678"/>
    </source>
</evidence>
<dbReference type="Gene3D" id="1.20.1050.60">
    <property type="entry name" value="alpha-1,2-mannosidase"/>
    <property type="match status" value="1"/>
</dbReference>
<evidence type="ECO:0000313" key="4">
    <source>
        <dbReference type="EMBL" id="RIB30084.1"/>
    </source>
</evidence>
<feature type="domain" description="Glycosyl hydrolase family 92 N-terminal" evidence="3">
    <location>
        <begin position="70"/>
        <end position="319"/>
    </location>
</feature>
<dbReference type="OrthoDB" id="2348006at2759"/>
<dbReference type="Gene3D" id="1.20.1610.10">
    <property type="entry name" value="alpha-1,2-mannosidases domains"/>
    <property type="match status" value="1"/>
</dbReference>
<dbReference type="Proteomes" id="UP000266673">
    <property type="component" value="Unassembled WGS sequence"/>
</dbReference>